<protein>
    <submittedName>
        <fullName evidence="1">Uncharacterized protein</fullName>
    </submittedName>
</protein>
<gene>
    <name evidence="1" type="ORF">ORAREDHAP_LOCUS44565</name>
</gene>
<dbReference type="Proteomes" id="UP000507245">
    <property type="component" value="Unassembled WGS sequence"/>
</dbReference>
<sequence>MGLAVRQGHLAEGCSLAIVNFGGAGVVQRRGPRSWNRALKSDLESLSLELGLRQGWALGAGLSVAGVLGRAVLEQIWDWDVAKVGGAGLSL</sequence>
<accession>A0A6J5XZI8</accession>
<name>A0A6J5XZI8_PRUAR</name>
<keyword evidence="2" id="KW-1185">Reference proteome</keyword>
<proteinExistence type="predicted"/>
<organism evidence="1 2">
    <name type="scientific">Prunus armeniaca</name>
    <name type="common">Apricot</name>
    <name type="synonym">Armeniaca vulgaris</name>
    <dbReference type="NCBI Taxonomy" id="36596"/>
    <lineage>
        <taxon>Eukaryota</taxon>
        <taxon>Viridiplantae</taxon>
        <taxon>Streptophyta</taxon>
        <taxon>Embryophyta</taxon>
        <taxon>Tracheophyta</taxon>
        <taxon>Spermatophyta</taxon>
        <taxon>Magnoliopsida</taxon>
        <taxon>eudicotyledons</taxon>
        <taxon>Gunneridae</taxon>
        <taxon>Pentapetalae</taxon>
        <taxon>rosids</taxon>
        <taxon>fabids</taxon>
        <taxon>Rosales</taxon>
        <taxon>Rosaceae</taxon>
        <taxon>Amygdaloideae</taxon>
        <taxon>Amygdaleae</taxon>
        <taxon>Prunus</taxon>
    </lineage>
</organism>
<dbReference type="EMBL" id="CAEKKB010000007">
    <property type="protein sequence ID" value="CAB4317703.1"/>
    <property type="molecule type" value="Genomic_DNA"/>
</dbReference>
<evidence type="ECO:0000313" key="1">
    <source>
        <dbReference type="EMBL" id="CAB4317703.1"/>
    </source>
</evidence>
<reference evidence="2" key="1">
    <citation type="journal article" date="2020" name="Genome Biol.">
        <title>Gamete binning: chromosome-level and haplotype-resolved genome assembly enabled by high-throughput single-cell sequencing of gamete genomes.</title>
        <authorList>
            <person name="Campoy J.A."/>
            <person name="Sun H."/>
            <person name="Goel M."/>
            <person name="Jiao W.-B."/>
            <person name="Folz-Donahue K."/>
            <person name="Wang N."/>
            <person name="Rubio M."/>
            <person name="Liu C."/>
            <person name="Kukat C."/>
            <person name="Ruiz D."/>
            <person name="Huettel B."/>
            <person name="Schneeberger K."/>
        </authorList>
    </citation>
    <scope>NUCLEOTIDE SEQUENCE [LARGE SCALE GENOMIC DNA]</scope>
    <source>
        <strain evidence="2">cv. Rojo Pasion</strain>
    </source>
</reference>
<dbReference type="AlphaFoldDB" id="A0A6J5XZI8"/>
<evidence type="ECO:0000313" key="2">
    <source>
        <dbReference type="Proteomes" id="UP000507245"/>
    </source>
</evidence>